<dbReference type="AlphaFoldDB" id="A6K4D2"/>
<accession>A6K4D2</accession>
<reference evidence="1 2" key="2">
    <citation type="submission" date="2005-09" db="EMBL/GenBank/DDBJ databases">
        <authorList>
            <person name="Mural R.J."/>
            <person name="Li P.W."/>
            <person name="Adams M.D."/>
            <person name="Amanatides P.G."/>
            <person name="Baden-Tillson H."/>
            <person name="Barnstead M."/>
            <person name="Chin S.H."/>
            <person name="Dew I."/>
            <person name="Evans C.A."/>
            <person name="Ferriera S."/>
            <person name="Flanigan M."/>
            <person name="Fosler C."/>
            <person name="Glodek A."/>
            <person name="Gu Z."/>
            <person name="Holt R.A."/>
            <person name="Jennings D."/>
            <person name="Kraft C.L."/>
            <person name="Lu F."/>
            <person name="Nguyen T."/>
            <person name="Nusskern D.R."/>
            <person name="Pfannkoch C.M."/>
            <person name="Sitter C."/>
            <person name="Sutton G.G."/>
            <person name="Venter J.C."/>
            <person name="Wang Z."/>
            <person name="Woodage T."/>
            <person name="Zheng X.H."/>
            <person name="Zhong F."/>
        </authorList>
    </citation>
    <scope>NUCLEOTIDE SEQUENCE [LARGE SCALE GENOMIC DNA]</scope>
    <source>
        <strain evidence="1">BN</strain>
        <strain evidence="2">BN, Sprague-Dawley</strain>
    </source>
</reference>
<dbReference type="EMBL" id="CH474016">
    <property type="protein sequence ID" value="EDL92893.1"/>
    <property type="molecule type" value="Genomic_DNA"/>
</dbReference>
<protein>
    <submittedName>
        <fullName evidence="1">Protein kinase inhibitor beta, cAMP dependent, catalytic, isoform CRA_c</fullName>
    </submittedName>
</protein>
<dbReference type="RGD" id="3335">
    <property type="gene designation" value="Pkib"/>
</dbReference>
<reference evidence="1" key="1">
    <citation type="journal article" date="2005" name="Genome Res.">
        <title>Gene and alternative splicing annotation with AIR.</title>
        <authorList>
            <person name="Florea L."/>
            <person name="Di Francesco V."/>
            <person name="Miller J."/>
            <person name="Turner R."/>
            <person name="Yao A."/>
            <person name="Harris M."/>
            <person name="Walenz B."/>
            <person name="Mobarry C."/>
            <person name="Merkulov G.V."/>
            <person name="Charlab R."/>
            <person name="Dew I."/>
            <person name="Deng Z."/>
            <person name="Istrail S."/>
            <person name="Li P."/>
            <person name="Sutton G."/>
        </authorList>
    </citation>
    <scope>NUCLEOTIDE SEQUENCE</scope>
    <source>
        <strain evidence="1">BN</strain>
    </source>
</reference>
<dbReference type="EMBL" id="CH474016">
    <property type="protein sequence ID" value="EDL92895.1"/>
    <property type="molecule type" value="Genomic_DNA"/>
</dbReference>
<dbReference type="Proteomes" id="UP000234681">
    <property type="component" value="Chromosome 20"/>
</dbReference>
<evidence type="ECO:0000313" key="3">
    <source>
        <dbReference type="RGD" id="3335"/>
    </source>
</evidence>
<dbReference type="EMBL" id="CH474016">
    <property type="protein sequence ID" value="EDL92894.1"/>
    <property type="molecule type" value="Genomic_DNA"/>
</dbReference>
<organism evidence="1 2">
    <name type="scientific">Rattus norvegicus</name>
    <name type="common">Rat</name>
    <dbReference type="NCBI Taxonomy" id="10116"/>
    <lineage>
        <taxon>Eukaryota</taxon>
        <taxon>Metazoa</taxon>
        <taxon>Chordata</taxon>
        <taxon>Craniata</taxon>
        <taxon>Vertebrata</taxon>
        <taxon>Euteleostomi</taxon>
        <taxon>Mammalia</taxon>
        <taxon>Eutheria</taxon>
        <taxon>Euarchontoglires</taxon>
        <taxon>Glires</taxon>
        <taxon>Rodentia</taxon>
        <taxon>Myomorpha</taxon>
        <taxon>Muroidea</taxon>
        <taxon>Muridae</taxon>
        <taxon>Murinae</taxon>
        <taxon>Rattus</taxon>
    </lineage>
</organism>
<sequence>MYWEVCVPGTRRHHEIRELCSKGVNDLLHPVPRVPRKATKNIWGTPDIPFACSKLA</sequence>
<evidence type="ECO:0000313" key="1">
    <source>
        <dbReference type="EMBL" id="EDL92894.1"/>
    </source>
</evidence>
<gene>
    <name evidence="1 3" type="primary">Pkib</name>
    <name evidence="1" type="ORF">rCG_22069</name>
</gene>
<evidence type="ECO:0000313" key="2">
    <source>
        <dbReference type="Proteomes" id="UP000234681"/>
    </source>
</evidence>
<proteinExistence type="predicted"/>
<name>A6K4D2_RAT</name>